<accession>A0A8J2UEC6</accession>
<evidence type="ECO:0000313" key="2">
    <source>
        <dbReference type="EMBL" id="GGB06018.1"/>
    </source>
</evidence>
<feature type="signal peptide" evidence="1">
    <location>
        <begin position="1"/>
        <end position="30"/>
    </location>
</feature>
<feature type="chain" id="PRO_5035301397" description="DUF5723 domain-containing protein" evidence="1">
    <location>
        <begin position="31"/>
        <end position="494"/>
    </location>
</feature>
<reference evidence="2" key="1">
    <citation type="journal article" date="2014" name="Int. J. Syst. Evol. Microbiol.">
        <title>Complete genome sequence of Corynebacterium casei LMG S-19264T (=DSM 44701T), isolated from a smear-ripened cheese.</title>
        <authorList>
            <consortium name="US DOE Joint Genome Institute (JGI-PGF)"/>
            <person name="Walter F."/>
            <person name="Albersmeier A."/>
            <person name="Kalinowski J."/>
            <person name="Ruckert C."/>
        </authorList>
    </citation>
    <scope>NUCLEOTIDE SEQUENCE</scope>
    <source>
        <strain evidence="2">CGMCC 1.15448</strain>
    </source>
</reference>
<dbReference type="EMBL" id="BMJC01000003">
    <property type="protein sequence ID" value="GGB06018.1"/>
    <property type="molecule type" value="Genomic_DNA"/>
</dbReference>
<gene>
    <name evidence="2" type="ORF">GCM10011511_31780</name>
</gene>
<evidence type="ECO:0000313" key="3">
    <source>
        <dbReference type="Proteomes" id="UP000607559"/>
    </source>
</evidence>
<name>A0A8J2UEC6_9BACT</name>
<comment type="caution">
    <text evidence="2">The sequence shown here is derived from an EMBL/GenBank/DDBJ whole genome shotgun (WGS) entry which is preliminary data.</text>
</comment>
<protein>
    <recommendedName>
        <fullName evidence="4">DUF5723 domain-containing protein</fullName>
    </recommendedName>
</protein>
<keyword evidence="3" id="KW-1185">Reference proteome</keyword>
<keyword evidence="1" id="KW-0732">Signal</keyword>
<sequence length="494" mass="54759">MTAIELQTLKTMKFRGVFFALLICTFGATAQDYQAINGSPYAGSMGVANNPATILSTPYPWDITVFSVQVKNTTNAITFTNLSYLTHGDTLGYSWTNGPLKRYASFNYNVHLLNVRLALDRKQAISFGANLRGYGSVRTGVVNYNDTLQDMNQFFSINEGNSYQASVVSSSWLELYGTYSRTMWDDEYGRLNAGVTLHAMRGISGAYAQLTNGAVRRNALDSTTIYSLAGGKAIYGYSANYDLWHNNNSTTKNLNDFLTHTQGGAAIDLGVEYLVKSQNVHVFGDEDDYYDYEWKLGAALMDIGANMYDYGIESRAVSNPKTTTSDIDLNEKFNYVKSFAAFNDSLATVVNTMTKLRGHFRIWNPARLVLNVDRPLPNHFALNTELTLNLGGNNMGQRLFTKEITLLAVTPRWETRRLGGYLPITVTTDGKVWIGGAFKAGPLLLGFHNWGDVFSKSKSQNGGFYLALVIRPGKGGFSFKEPKEYTCPKNGTVK</sequence>
<evidence type="ECO:0008006" key="4">
    <source>
        <dbReference type="Google" id="ProtNLM"/>
    </source>
</evidence>
<dbReference type="AlphaFoldDB" id="A0A8J2UEC6"/>
<evidence type="ECO:0000256" key="1">
    <source>
        <dbReference type="SAM" id="SignalP"/>
    </source>
</evidence>
<dbReference type="Proteomes" id="UP000607559">
    <property type="component" value="Unassembled WGS sequence"/>
</dbReference>
<organism evidence="2 3">
    <name type="scientific">Puia dinghuensis</name>
    <dbReference type="NCBI Taxonomy" id="1792502"/>
    <lineage>
        <taxon>Bacteria</taxon>
        <taxon>Pseudomonadati</taxon>
        <taxon>Bacteroidota</taxon>
        <taxon>Chitinophagia</taxon>
        <taxon>Chitinophagales</taxon>
        <taxon>Chitinophagaceae</taxon>
        <taxon>Puia</taxon>
    </lineage>
</organism>
<reference evidence="2" key="2">
    <citation type="submission" date="2020-09" db="EMBL/GenBank/DDBJ databases">
        <authorList>
            <person name="Sun Q."/>
            <person name="Zhou Y."/>
        </authorList>
    </citation>
    <scope>NUCLEOTIDE SEQUENCE</scope>
    <source>
        <strain evidence="2">CGMCC 1.15448</strain>
    </source>
</reference>
<proteinExistence type="predicted"/>